<reference evidence="1 2" key="1">
    <citation type="submission" date="2023-01" db="EMBL/GenBank/DDBJ databases">
        <title>Novel species of the genus Vogesella isolated from rivers.</title>
        <authorList>
            <person name="Lu H."/>
        </authorList>
    </citation>
    <scope>NUCLEOTIDE SEQUENCE [LARGE SCALE GENOMIC DNA]</scope>
    <source>
        <strain evidence="1 2">LYT5W</strain>
    </source>
</reference>
<dbReference type="Pfam" id="PF05159">
    <property type="entry name" value="Capsule_synth"/>
    <property type="match status" value="4"/>
</dbReference>
<proteinExistence type="predicted"/>
<dbReference type="EMBL" id="JAQQLE010000003">
    <property type="protein sequence ID" value="MDC7713707.1"/>
    <property type="molecule type" value="Genomic_DNA"/>
</dbReference>
<dbReference type="CDD" id="cd16440">
    <property type="entry name" value="beta_Kdo_transferase_KpsC_1"/>
    <property type="match status" value="1"/>
</dbReference>
<protein>
    <submittedName>
        <fullName evidence="1">Capsular polysaccharide biosynthesis protein</fullName>
    </submittedName>
</protein>
<keyword evidence="2" id="KW-1185">Reference proteome</keyword>
<dbReference type="InterPro" id="IPR007833">
    <property type="entry name" value="Capsule_polysaccharide_synth"/>
</dbReference>
<dbReference type="RefSeq" id="WP_272771350.1">
    <property type="nucleotide sequence ID" value="NZ_JAQQLE010000003.1"/>
</dbReference>
<evidence type="ECO:0000313" key="2">
    <source>
        <dbReference type="Proteomes" id="UP001222030"/>
    </source>
</evidence>
<organism evidence="1 2">
    <name type="scientific">Vogesella margarita</name>
    <dbReference type="NCBI Taxonomy" id="2984199"/>
    <lineage>
        <taxon>Bacteria</taxon>
        <taxon>Pseudomonadati</taxon>
        <taxon>Pseudomonadota</taxon>
        <taxon>Betaproteobacteria</taxon>
        <taxon>Neisseriales</taxon>
        <taxon>Chromobacteriaceae</taxon>
        <taxon>Vogesella</taxon>
    </lineage>
</organism>
<sequence length="693" mass="75652">MGLMLSAKQGHIAVLSRGVARIPGLSVLLGMPVLHSLNPLVKGCVAMVGWGHKPTARRARRWAADHGVPYLALEDGFLRSVGLGVAGHPLLSLVIDDLGIYYDAARPSRLEVLIRESVPDAQRLAAVQRAMALVRRYHLSKYNHAPDCKLPPPTRQCRVLVLDQTRGDVSVSAGGADQATFTTMLAAACAENPDAEVWVKTHPDVLSGKKQGYLTVLPDSAHLKLLAEDVSPLSLLEQVDKVYVVTSQMGFEALLLGKPVACFGQPWYAGWGLTDDRHPERARLVTRREPRSLETLFSAAYFDYTRYLDPASGKAGTIFDVIDWLARNKTFNDELRGTVYCVGMSLWKRAVVTPFLKTPSNRLVFVRHAAQLSSRLSRLPGRVVVWGQGNMAVWQVAQEHGAPVSRIEDGFLRSVGLGSDLRAPLSLALDDSGIYYDPFSNSRLERLLVASELDEASREQASRLRQRLAGLRLSKYNVGGGFVLPAGAAGKRVLLVPGQVEDDASIRTGSPMVCRNVDLLRMVRAANPDAWIVYKPHPDVVAGNRIGAVDAATQSRLADQVAAEAGIADCIAVADELHTMTSLAGFEALLQGKVVHCYGGPFYAGWGLTHDHMPLPHRTRRLSLDELVHGVLCQYPRYRLPSGTGFCSVEDVVDHLAASVRSNGQGVIGSYWLVRQFRKLRELWRALVGSAAS</sequence>
<dbReference type="CDD" id="cd16439">
    <property type="entry name" value="beta_Kdo_transferase_KpsC_2"/>
    <property type="match status" value="1"/>
</dbReference>
<evidence type="ECO:0000313" key="1">
    <source>
        <dbReference type="EMBL" id="MDC7713707.1"/>
    </source>
</evidence>
<gene>
    <name evidence="1" type="ORF">PQU96_06085</name>
</gene>
<comment type="caution">
    <text evidence="1">The sequence shown here is derived from an EMBL/GenBank/DDBJ whole genome shotgun (WGS) entry which is preliminary data.</text>
</comment>
<dbReference type="Proteomes" id="UP001222030">
    <property type="component" value="Unassembled WGS sequence"/>
</dbReference>
<name>A0ABT5IMC6_9NEIS</name>
<accession>A0ABT5IMC6</accession>